<organism evidence="1">
    <name type="scientific">marine sediment metagenome</name>
    <dbReference type="NCBI Taxonomy" id="412755"/>
    <lineage>
        <taxon>unclassified sequences</taxon>
        <taxon>metagenomes</taxon>
        <taxon>ecological metagenomes</taxon>
    </lineage>
</organism>
<dbReference type="Gene3D" id="2.60.120.430">
    <property type="entry name" value="Galactose-binding lectin"/>
    <property type="match status" value="1"/>
</dbReference>
<dbReference type="AlphaFoldDB" id="A0A0F9TUK3"/>
<gene>
    <name evidence="1" type="ORF">LCGC14_0686830</name>
</gene>
<evidence type="ECO:0000313" key="1">
    <source>
        <dbReference type="EMBL" id="KKN45058.1"/>
    </source>
</evidence>
<sequence length="685" mass="75158">MIRPLTKGSKSVKLPSIRRKYYNIYGLDGGLDYSKGSTFIGDTFTPLCSEVTFRNSKVAKTKGTLYFAGTATTPLLGSVMHFNHYKLMSGTEKLMAHTTSQVYAYNSSTGLFENITRGEVVEDCEDVWSVNAPTTCATSTDKKKGTNSVAITIPAGEGTGVCAYENFAADDFTAATYLHFFIKSSIALAAADYQLVLGDTTAGGTPVGGSDSGRFNIPALVAGVWKEVSIAITTPGDLGTVESVALYLKVDKGAAVVNIDDVMVTIETTGDEDDSFTSQVMNDLYVYSNKIVPLMFWDMSTATTAILYSGCTLSTKCLRRFGERLCMYNVVDGANVYPQRVQWTIVGGISGTPAATDWTAAGSGNTDLEGVLGTDHIQTAERLGNYMVIYGSRTVALQDYVGVVDDPYAFYTRVTGKGLAAPAAIINLGNEHIFLGWDDIYSYKGGKDITPIGWNVKKELFSIINPEYVQRSFMVYREQEYTIRLYIPTSGNTIPNVYFSYNLKTRSWSRGVRTYVSTGIYTIETADSWDAAGSGATDPWSNQAIKWDSTSLQALSPISLYGETSGVVTYDDDTELDLAGTAIDGRVETKDFVVGDGYRRRMTNWMELNYEAKGDKVYIRYSTDLGASWSEVKVVTLTSVWTKYNYDFEANAPQVRFRLRNGNTDETFEVRELEIGFIKASDRGV</sequence>
<dbReference type="EMBL" id="LAZR01001413">
    <property type="protein sequence ID" value="KKN45058.1"/>
    <property type="molecule type" value="Genomic_DNA"/>
</dbReference>
<protein>
    <recommendedName>
        <fullName evidence="2">CBM-cenC domain-containing protein</fullName>
    </recommendedName>
</protein>
<evidence type="ECO:0008006" key="2">
    <source>
        <dbReference type="Google" id="ProtNLM"/>
    </source>
</evidence>
<accession>A0A0F9TUK3</accession>
<reference evidence="1" key="1">
    <citation type="journal article" date="2015" name="Nature">
        <title>Complex archaea that bridge the gap between prokaryotes and eukaryotes.</title>
        <authorList>
            <person name="Spang A."/>
            <person name="Saw J.H."/>
            <person name="Jorgensen S.L."/>
            <person name="Zaremba-Niedzwiedzka K."/>
            <person name="Martijn J."/>
            <person name="Lind A.E."/>
            <person name="van Eijk R."/>
            <person name="Schleper C."/>
            <person name="Guy L."/>
            <person name="Ettema T.J."/>
        </authorList>
    </citation>
    <scope>NUCLEOTIDE SEQUENCE</scope>
</reference>
<comment type="caution">
    <text evidence="1">The sequence shown here is derived from an EMBL/GenBank/DDBJ whole genome shotgun (WGS) entry which is preliminary data.</text>
</comment>
<name>A0A0F9TUK3_9ZZZZ</name>
<dbReference type="Gene3D" id="2.60.120.260">
    <property type="entry name" value="Galactose-binding domain-like"/>
    <property type="match status" value="1"/>
</dbReference>
<proteinExistence type="predicted"/>